<comment type="similarity">
    <text evidence="1">Belongs to the peptidase C48 family.</text>
</comment>
<feature type="region of interest" description="Disordered" evidence="7">
    <location>
        <begin position="927"/>
        <end position="1032"/>
    </location>
</feature>
<organism evidence="9 10">
    <name type="scientific">Cladorrhinum samala</name>
    <dbReference type="NCBI Taxonomy" id="585594"/>
    <lineage>
        <taxon>Eukaryota</taxon>
        <taxon>Fungi</taxon>
        <taxon>Dikarya</taxon>
        <taxon>Ascomycota</taxon>
        <taxon>Pezizomycotina</taxon>
        <taxon>Sordariomycetes</taxon>
        <taxon>Sordariomycetidae</taxon>
        <taxon>Sordariales</taxon>
        <taxon>Podosporaceae</taxon>
        <taxon>Cladorrhinum</taxon>
    </lineage>
</organism>
<dbReference type="GO" id="GO:0016926">
    <property type="term" value="P:protein desumoylation"/>
    <property type="evidence" value="ECO:0007669"/>
    <property type="project" value="TreeGrafter"/>
</dbReference>
<keyword evidence="6" id="KW-0175">Coiled coil</keyword>
<reference evidence="9" key="2">
    <citation type="submission" date="2023-06" db="EMBL/GenBank/DDBJ databases">
        <authorList>
            <consortium name="Lawrence Berkeley National Laboratory"/>
            <person name="Mondo S.J."/>
            <person name="Hensen N."/>
            <person name="Bonometti L."/>
            <person name="Westerberg I."/>
            <person name="Brannstrom I.O."/>
            <person name="Guillou S."/>
            <person name="Cros-Aarteil S."/>
            <person name="Calhoun S."/>
            <person name="Haridas S."/>
            <person name="Kuo A."/>
            <person name="Pangilinan J."/>
            <person name="Riley R."/>
            <person name="Labutti K."/>
            <person name="Andreopoulos B."/>
            <person name="Lipzen A."/>
            <person name="Chen C."/>
            <person name="Yanf M."/>
            <person name="Daum C."/>
            <person name="Ng V."/>
            <person name="Clum A."/>
            <person name="Steindorff A."/>
            <person name="Ohm R."/>
            <person name="Martin F."/>
            <person name="Silar P."/>
            <person name="Natvig D."/>
            <person name="Lalanne C."/>
            <person name="Gautier V."/>
            <person name="Ament-Velasquez S.L."/>
            <person name="Kruys A."/>
            <person name="Hutchinson M.I."/>
            <person name="Powell A.J."/>
            <person name="Barry K."/>
            <person name="Miller A.N."/>
            <person name="Grigoriev I.V."/>
            <person name="Debuchy R."/>
            <person name="Gladieux P."/>
            <person name="Thoren M.H."/>
            <person name="Johannesson H."/>
        </authorList>
    </citation>
    <scope>NUCLEOTIDE SEQUENCE</scope>
    <source>
        <strain evidence="9">PSN324</strain>
    </source>
</reference>
<feature type="coiled-coil region" evidence="6">
    <location>
        <begin position="435"/>
        <end position="462"/>
    </location>
</feature>
<feature type="compositionally biased region" description="Basic residues" evidence="7">
    <location>
        <begin position="1099"/>
        <end position="1108"/>
    </location>
</feature>
<feature type="compositionally biased region" description="Polar residues" evidence="7">
    <location>
        <begin position="503"/>
        <end position="525"/>
    </location>
</feature>
<evidence type="ECO:0000256" key="5">
    <source>
        <dbReference type="ARBA" id="ARBA00022801"/>
    </source>
</evidence>
<evidence type="ECO:0000256" key="4">
    <source>
        <dbReference type="ARBA" id="ARBA00022786"/>
    </source>
</evidence>
<feature type="compositionally biased region" description="Polar residues" evidence="7">
    <location>
        <begin position="22"/>
        <end position="31"/>
    </location>
</feature>
<evidence type="ECO:0000313" key="9">
    <source>
        <dbReference type="EMBL" id="KAK4462000.1"/>
    </source>
</evidence>
<evidence type="ECO:0000256" key="1">
    <source>
        <dbReference type="ARBA" id="ARBA00005234"/>
    </source>
</evidence>
<dbReference type="Proteomes" id="UP001321749">
    <property type="component" value="Unassembled WGS sequence"/>
</dbReference>
<evidence type="ECO:0000256" key="7">
    <source>
        <dbReference type="SAM" id="MobiDB-lite"/>
    </source>
</evidence>
<protein>
    <submittedName>
        <fullName evidence="9">Ubiquitin-like-specific protease 2</fullName>
    </submittedName>
</protein>
<dbReference type="Pfam" id="PF25424">
    <property type="entry name" value="PH_35"/>
    <property type="match status" value="1"/>
</dbReference>
<proteinExistence type="inferred from homology"/>
<feature type="compositionally biased region" description="Basic and acidic residues" evidence="7">
    <location>
        <begin position="529"/>
        <end position="539"/>
    </location>
</feature>
<feature type="compositionally biased region" description="Low complexity" evidence="7">
    <location>
        <begin position="936"/>
        <end position="951"/>
    </location>
</feature>
<dbReference type="SUPFAM" id="SSF54001">
    <property type="entry name" value="Cysteine proteinases"/>
    <property type="match status" value="1"/>
</dbReference>
<gene>
    <name evidence="9" type="ORF">QBC42DRAFT_297196</name>
</gene>
<keyword evidence="2" id="KW-0597">Phosphoprotein</keyword>
<keyword evidence="4" id="KW-0833">Ubl conjugation pathway</keyword>
<feature type="region of interest" description="Disordered" evidence="7">
    <location>
        <begin position="20"/>
        <end position="55"/>
    </location>
</feature>
<dbReference type="InterPro" id="IPR057501">
    <property type="entry name" value="DeUb_enz_PH"/>
</dbReference>
<comment type="caution">
    <text evidence="9">The sequence shown here is derived from an EMBL/GenBank/DDBJ whole genome shotgun (WGS) entry which is preliminary data.</text>
</comment>
<dbReference type="PROSITE" id="PS50600">
    <property type="entry name" value="ULP_PROTEASE"/>
    <property type="match status" value="1"/>
</dbReference>
<evidence type="ECO:0000256" key="3">
    <source>
        <dbReference type="ARBA" id="ARBA00022670"/>
    </source>
</evidence>
<keyword evidence="3 9" id="KW-0645">Protease</keyword>
<feature type="region of interest" description="Disordered" evidence="7">
    <location>
        <begin position="730"/>
        <end position="765"/>
    </location>
</feature>
<keyword evidence="10" id="KW-1185">Reference proteome</keyword>
<accession>A0AAV9HPK1</accession>
<feature type="compositionally biased region" description="Low complexity" evidence="7">
    <location>
        <begin position="182"/>
        <end position="193"/>
    </location>
</feature>
<dbReference type="GO" id="GO:0070139">
    <property type="term" value="F:SUMO-specific endopeptidase activity"/>
    <property type="evidence" value="ECO:0007669"/>
    <property type="project" value="TreeGrafter"/>
</dbReference>
<dbReference type="GO" id="GO:0005634">
    <property type="term" value="C:nucleus"/>
    <property type="evidence" value="ECO:0007669"/>
    <property type="project" value="TreeGrafter"/>
</dbReference>
<dbReference type="PANTHER" id="PTHR46896">
    <property type="entry name" value="SENTRIN-SPECIFIC PROTEASE"/>
    <property type="match status" value="1"/>
</dbReference>
<evidence type="ECO:0000259" key="8">
    <source>
        <dbReference type="PROSITE" id="PS50600"/>
    </source>
</evidence>
<feature type="region of interest" description="Disordered" evidence="7">
    <location>
        <begin position="69"/>
        <end position="95"/>
    </location>
</feature>
<name>A0AAV9HPK1_9PEZI</name>
<feature type="compositionally biased region" description="Polar residues" evidence="7">
    <location>
        <begin position="465"/>
        <end position="494"/>
    </location>
</feature>
<evidence type="ECO:0000313" key="10">
    <source>
        <dbReference type="Proteomes" id="UP001321749"/>
    </source>
</evidence>
<feature type="domain" description="Ubiquitin-like protease family profile" evidence="8">
    <location>
        <begin position="592"/>
        <end position="881"/>
    </location>
</feature>
<dbReference type="AlphaFoldDB" id="A0AAV9HPK1"/>
<feature type="compositionally biased region" description="Low complexity" evidence="7">
    <location>
        <begin position="1109"/>
        <end position="1124"/>
    </location>
</feature>
<dbReference type="Gene3D" id="3.40.395.10">
    <property type="entry name" value="Adenoviral Proteinase, Chain A"/>
    <property type="match status" value="1"/>
</dbReference>
<dbReference type="InterPro" id="IPR003653">
    <property type="entry name" value="Peptidase_C48_C"/>
</dbReference>
<dbReference type="GO" id="GO:0006508">
    <property type="term" value="P:proteolysis"/>
    <property type="evidence" value="ECO:0007669"/>
    <property type="project" value="UniProtKB-KW"/>
</dbReference>
<reference evidence="9" key="1">
    <citation type="journal article" date="2023" name="Mol. Phylogenet. Evol.">
        <title>Genome-scale phylogeny and comparative genomics of the fungal order Sordariales.</title>
        <authorList>
            <person name="Hensen N."/>
            <person name="Bonometti L."/>
            <person name="Westerberg I."/>
            <person name="Brannstrom I.O."/>
            <person name="Guillou S."/>
            <person name="Cros-Aarteil S."/>
            <person name="Calhoun S."/>
            <person name="Haridas S."/>
            <person name="Kuo A."/>
            <person name="Mondo S."/>
            <person name="Pangilinan J."/>
            <person name="Riley R."/>
            <person name="LaButti K."/>
            <person name="Andreopoulos B."/>
            <person name="Lipzen A."/>
            <person name="Chen C."/>
            <person name="Yan M."/>
            <person name="Daum C."/>
            <person name="Ng V."/>
            <person name="Clum A."/>
            <person name="Steindorff A."/>
            <person name="Ohm R.A."/>
            <person name="Martin F."/>
            <person name="Silar P."/>
            <person name="Natvig D.O."/>
            <person name="Lalanne C."/>
            <person name="Gautier V."/>
            <person name="Ament-Velasquez S.L."/>
            <person name="Kruys A."/>
            <person name="Hutchinson M.I."/>
            <person name="Powell A.J."/>
            <person name="Barry K."/>
            <person name="Miller A.N."/>
            <person name="Grigoriev I.V."/>
            <person name="Debuchy R."/>
            <person name="Gladieux P."/>
            <person name="Hiltunen Thoren M."/>
            <person name="Johannesson H."/>
        </authorList>
    </citation>
    <scope>NUCLEOTIDE SEQUENCE</scope>
    <source>
        <strain evidence="9">PSN324</strain>
    </source>
</reference>
<evidence type="ECO:0000256" key="2">
    <source>
        <dbReference type="ARBA" id="ARBA00022553"/>
    </source>
</evidence>
<feature type="compositionally biased region" description="Basic and acidic residues" evidence="7">
    <location>
        <begin position="70"/>
        <end position="83"/>
    </location>
</feature>
<sequence length="1164" mass="129270">MMVNQMEAPWIDPEVLLRRTPISDSPISTSEGRIAPSQRNRNRNRQLPSASPSLAPLAFETTLNLPTNPHDAKGKKEELDHLHSTRHSVPDYGPVKPGADMKNPFTGFFCHKPINTLNADPSAPQSPPRRQIAPSNARTDPPPPKRQKLTSFAAPNSKLPTEDIEEYDRDGVITQRRRDSIPSVTLSPSPVLSQNPPYAPWGMPVRNRSHRRRRKDPHELQGHHLEIDEDMDEIAHDPKPAVANHRKARLVSYNDAADAQILRGSSHFRTKKCLARREDDDDDELACVPPGNSLADGSSVSAQKVTAALQSTKGSGSAFEVYSAVCQRTFRYLRQAEGSDSQDSGCYLRPVNTSATSTELRAFTQKGELATQYPWLKITGKAKTVAWNSHSQYIRINQATDQEVGIGSLMVIKLSSSSIAKPLVEMVSRIFGTAINVVEEDSTKLINVYDKLNEEINRAIQNSPGQLLQMPSSSHQHVNNKQIPSKTTLPNQPSHAEGRTRVSLRSQMQVSGQKSLATESDSPSLLQHPEQRQVGEHGGRTLSSAPNSSRSEVRAQMTEPIQIEDLPAPRRWTEENPEWASQWIAPLVYNRTTVDKDDIPRLDEGQFLNDNLISFGLRYLFDELGNRDSELNKRVYLHNSFFYTKLKGPRGAINYDSVKNWTAKVDLLAYDYIIVPVNENFHWWVAIICNPGRLDPDVAQPSDTTSLEEPDGKNNDEMVKSVEVFSSADVPDVKMTGMDDERPSGPTTEFAANNTARVSNDSGIDQPLVRSDVVDLVTDDKDAGAGSSSSVKTKQRRKSSAQSPKKAKIGDPRIITLDSLGQGHSQAVTVLKKYLIAEFEHKRNKIIKDVPHHFGLRAVNIPNQDNFCDCGIYLLAYVQQFVQSPDKFIEEILSKKPMDWSFDAPRLRSNWRDTILAKQNIVLKRQNLNGRGSFEPSTSAGSPSKSSGPVGHQSRAQSEIVDDPKAKGAGTDNFPTRVETVGRPASDVYEVLDPEHHTSPQHPGNPRKQPAPSVRLKPKGALSCPDSVNNNDNDELVLLRTTDLEAEAVRQTIEMPDLADQPRLLSEEPQFLSRLSNSPPKLPEVTSRFFYSKEESSSHNKKKNRSKSKSSVAASSSPNVRRVATAAPKTYHTQSRFVVSDVPAVNGVEFIRDDDGKELIEISD</sequence>
<feature type="compositionally biased region" description="Polar residues" evidence="7">
    <location>
        <begin position="745"/>
        <end position="763"/>
    </location>
</feature>
<feature type="region of interest" description="Disordered" evidence="7">
    <location>
        <begin position="779"/>
        <end position="808"/>
    </location>
</feature>
<feature type="region of interest" description="Disordered" evidence="7">
    <location>
        <begin position="116"/>
        <end position="165"/>
    </location>
</feature>
<dbReference type="GO" id="GO:0005737">
    <property type="term" value="C:cytoplasm"/>
    <property type="evidence" value="ECO:0007669"/>
    <property type="project" value="TreeGrafter"/>
</dbReference>
<feature type="region of interest" description="Disordered" evidence="7">
    <location>
        <begin position="182"/>
        <end position="218"/>
    </location>
</feature>
<dbReference type="InterPro" id="IPR038765">
    <property type="entry name" value="Papain-like_cys_pep_sf"/>
</dbReference>
<dbReference type="Pfam" id="PF02902">
    <property type="entry name" value="Peptidase_C48"/>
    <property type="match status" value="1"/>
</dbReference>
<dbReference type="EMBL" id="MU864979">
    <property type="protein sequence ID" value="KAK4462000.1"/>
    <property type="molecule type" value="Genomic_DNA"/>
</dbReference>
<dbReference type="InterPro" id="IPR051947">
    <property type="entry name" value="Sentrin-specific_protease"/>
</dbReference>
<feature type="region of interest" description="Disordered" evidence="7">
    <location>
        <begin position="1072"/>
        <end position="1128"/>
    </location>
</feature>
<feature type="compositionally biased region" description="Polar residues" evidence="7">
    <location>
        <begin position="541"/>
        <end position="550"/>
    </location>
</feature>
<dbReference type="PANTHER" id="PTHR46896:SF3">
    <property type="entry name" value="FI06413P-RELATED"/>
    <property type="match status" value="1"/>
</dbReference>
<evidence type="ECO:0000256" key="6">
    <source>
        <dbReference type="SAM" id="Coils"/>
    </source>
</evidence>
<feature type="region of interest" description="Disordered" evidence="7">
    <location>
        <begin position="465"/>
        <end position="561"/>
    </location>
</feature>
<keyword evidence="5" id="KW-0378">Hydrolase</keyword>